<reference evidence="1 2" key="1">
    <citation type="submission" date="2023-02" db="EMBL/GenBank/DDBJ databases">
        <title>LHISI_Scaffold_Assembly.</title>
        <authorList>
            <person name="Stuart O.P."/>
            <person name="Cleave R."/>
            <person name="Magrath M.J.L."/>
            <person name="Mikheyev A.S."/>
        </authorList>
    </citation>
    <scope>NUCLEOTIDE SEQUENCE [LARGE SCALE GENOMIC DNA]</scope>
    <source>
        <strain evidence="1">Daus_M_001</strain>
        <tissue evidence="1">Leg muscle</tissue>
    </source>
</reference>
<gene>
    <name evidence="1" type="ORF">PR048_005613</name>
</gene>
<evidence type="ECO:0000313" key="1">
    <source>
        <dbReference type="EMBL" id="KAJ8893032.1"/>
    </source>
</evidence>
<organism evidence="1 2">
    <name type="scientific">Dryococelus australis</name>
    <dbReference type="NCBI Taxonomy" id="614101"/>
    <lineage>
        <taxon>Eukaryota</taxon>
        <taxon>Metazoa</taxon>
        <taxon>Ecdysozoa</taxon>
        <taxon>Arthropoda</taxon>
        <taxon>Hexapoda</taxon>
        <taxon>Insecta</taxon>
        <taxon>Pterygota</taxon>
        <taxon>Neoptera</taxon>
        <taxon>Polyneoptera</taxon>
        <taxon>Phasmatodea</taxon>
        <taxon>Verophasmatodea</taxon>
        <taxon>Anareolatae</taxon>
        <taxon>Phasmatidae</taxon>
        <taxon>Eurycanthinae</taxon>
        <taxon>Dryococelus</taxon>
    </lineage>
</organism>
<evidence type="ECO:0000313" key="2">
    <source>
        <dbReference type="Proteomes" id="UP001159363"/>
    </source>
</evidence>
<keyword evidence="2" id="KW-1185">Reference proteome</keyword>
<name>A0ABQ9I985_9NEOP</name>
<comment type="caution">
    <text evidence="1">The sequence shown here is derived from an EMBL/GenBank/DDBJ whole genome shotgun (WGS) entry which is preliminary data.</text>
</comment>
<proteinExistence type="predicted"/>
<protein>
    <submittedName>
        <fullName evidence="1">Uncharacterized protein</fullName>
    </submittedName>
</protein>
<sequence>MFDVAWITVWTSLRTSRCRWKAVLLTRELQNGVVQGRPNKTDRYLQTKKTVIWNSENPNHFNKSIKQDAWKTSEPKLIEM</sequence>
<dbReference type="Proteomes" id="UP001159363">
    <property type="component" value="Chromosome 2"/>
</dbReference>
<dbReference type="EMBL" id="JARBHB010000002">
    <property type="protein sequence ID" value="KAJ8893032.1"/>
    <property type="molecule type" value="Genomic_DNA"/>
</dbReference>
<accession>A0ABQ9I985</accession>